<dbReference type="Gene3D" id="3.30.300.30">
    <property type="match status" value="2"/>
</dbReference>
<dbReference type="InterPro" id="IPR036736">
    <property type="entry name" value="ACP-like_sf"/>
</dbReference>
<dbReference type="InterPro" id="IPR010071">
    <property type="entry name" value="AA_adenyl_dom"/>
</dbReference>
<dbReference type="InterPro" id="IPR023213">
    <property type="entry name" value="CAT-like_dom_sf"/>
</dbReference>
<comment type="caution">
    <text evidence="7">The sequence shown here is derived from an EMBL/GenBank/DDBJ whole genome shotgun (WGS) entry which is preliminary data.</text>
</comment>
<dbReference type="GO" id="GO:0043041">
    <property type="term" value="P:amino acid activation for nonribosomal peptide biosynthetic process"/>
    <property type="evidence" value="ECO:0007669"/>
    <property type="project" value="TreeGrafter"/>
</dbReference>
<dbReference type="CDD" id="cd19545">
    <property type="entry name" value="FUM14_C_NRPS-like"/>
    <property type="match status" value="1"/>
</dbReference>
<dbReference type="STRING" id="694270.A0A395S2F4"/>
<feature type="domain" description="Carrier" evidence="6">
    <location>
        <begin position="1004"/>
        <end position="1080"/>
    </location>
</feature>
<evidence type="ECO:0000259" key="6">
    <source>
        <dbReference type="PROSITE" id="PS50075"/>
    </source>
</evidence>
<dbReference type="GO" id="GO:0031177">
    <property type="term" value="F:phosphopantetheine binding"/>
    <property type="evidence" value="ECO:0007669"/>
    <property type="project" value="TreeGrafter"/>
</dbReference>
<dbReference type="PROSITE" id="PS00012">
    <property type="entry name" value="PHOSPHOPANTETHEINE"/>
    <property type="match status" value="1"/>
</dbReference>
<keyword evidence="8" id="KW-1185">Reference proteome</keyword>
<evidence type="ECO:0000256" key="5">
    <source>
        <dbReference type="SAM" id="MobiDB-lite"/>
    </source>
</evidence>
<evidence type="ECO:0000256" key="1">
    <source>
        <dbReference type="ARBA" id="ARBA00022450"/>
    </source>
</evidence>
<dbReference type="Gene3D" id="3.30.559.10">
    <property type="entry name" value="Chloramphenicol acetyltransferase-like domain"/>
    <property type="match status" value="4"/>
</dbReference>
<keyword evidence="3" id="KW-0436">Ligase</keyword>
<accession>A0A395S2F4</accession>
<feature type="domain" description="Carrier" evidence="6">
    <location>
        <begin position="2586"/>
        <end position="2662"/>
    </location>
</feature>
<gene>
    <name evidence="7" type="ORF">FLONG3_8789</name>
</gene>
<dbReference type="Pfam" id="PF00550">
    <property type="entry name" value="PP-binding"/>
    <property type="match status" value="2"/>
</dbReference>
<dbReference type="PROSITE" id="PS00455">
    <property type="entry name" value="AMP_BINDING"/>
    <property type="match status" value="2"/>
</dbReference>
<dbReference type="InterPro" id="IPR020845">
    <property type="entry name" value="AMP-binding_CS"/>
</dbReference>
<evidence type="ECO:0000256" key="4">
    <source>
        <dbReference type="ARBA" id="ARBA00022737"/>
    </source>
</evidence>
<dbReference type="InterPro" id="IPR006162">
    <property type="entry name" value="Ppantetheine_attach_site"/>
</dbReference>
<evidence type="ECO:0000313" key="7">
    <source>
        <dbReference type="EMBL" id="RGP66593.1"/>
    </source>
</evidence>
<keyword evidence="4" id="KW-0677">Repeat</keyword>
<dbReference type="SUPFAM" id="SSF47336">
    <property type="entry name" value="ACP-like"/>
    <property type="match status" value="2"/>
</dbReference>
<dbReference type="NCBIfam" id="TIGR01733">
    <property type="entry name" value="AA-adenyl-dom"/>
    <property type="match status" value="2"/>
</dbReference>
<dbReference type="Proteomes" id="UP000266234">
    <property type="component" value="Unassembled WGS sequence"/>
</dbReference>
<dbReference type="GO" id="GO:0044550">
    <property type="term" value="P:secondary metabolite biosynthetic process"/>
    <property type="evidence" value="ECO:0007669"/>
    <property type="project" value="TreeGrafter"/>
</dbReference>
<evidence type="ECO:0000313" key="8">
    <source>
        <dbReference type="Proteomes" id="UP000266234"/>
    </source>
</evidence>
<dbReference type="InterPro" id="IPR042099">
    <property type="entry name" value="ANL_N_sf"/>
</dbReference>
<sequence length="3160" mass="348412">MTELHLIDDPMIVAQIAEQCQLSTKNIQDVYPCTPVQSGMMVDAALYVHTIVHKIDSHVDLSRFCHALDQIVVTNQVLRTRIVDCDGHGLLQAVVEQGEPVLRSEGDINHFLKWDNLLSTDLGTPLAKFAIVTSEDATRLVTTMHHVIFDLHVLEFLIQDAWSLYQGVLPPEHAPFSNFAKRCNSIDAQEASKFWKKRFTGGASTFPHVPAGHQPIAREIITHEMSLPQGKAKARPSIALMPAYIEAAWALTVSDYTSNDSVAFGNVLSGRGPGAETTFGPTITSVPVQVELRRNMSIQQLVRDRVTSRREMSTSHFLHFGLAKIRAVSDAARVAASFQSALSIVHGSHAKELGNVGLTLDEAHTEEPPKPHGLLLICTPSENLVNVKTLFDPEVLEPEQVRRVLRQMEHRLGQLVKSPSSTPLKKLTALNFGDTLELMEWNSQNYPTVPIRECLNTRIAARARGQPDDLAVKAWDGEATYAELMTIVDNLAHKIIVDNGNLAAEETVCIIIGRSLSLVVALLAVMRLGATCVPIDPSLPKARKETIITQCQARLVLTSPESSRGVYEYNNNCATLIVVPDRHITDVKTVELPPDNAPSTRAAFMIFTSGSTGQPKGVIVEHRSFASSVQAWTDAVGWERGSRVLQYSSPSFDACAGEIMGSLQAGACVCIPSERDRESALGDFMKVNKVNHVGLTPTTLRTISPEDVLPELKSVASAGEPITTKVFDTWCDKVHLVNAWGPTEASVVASMGHLTPDARYRDSIGKPLGCALWIVDSDDCNRLLPIGAVGEMLIESPGVARGYYLAPDLTRASFIEPPAFVPKRDTGLESRRLYRTGDLARYNPDGTIGFLGRCDNQVKIRGQRFELGEVETAIGSHKAVADLIVTTYHKTSGSGTNKDLVAVLTLSNQKAIAAFRSEVGLHRIAIDEDSCRQLQTIQEFARDRFPTFMVPTVWLVVAELPHTPSKKVDRVRIKTWLDTLDMSAIRESLHTISNHSQTSKALTPPSTAAEITLQQTWSTVLHIDPSKIGKESSFMVLGGDSITAMQVATRCRKKGFQVIVADLLRKATLAELAQQIQTIEDALPVVIPKMDATEETRLRPLSPVQRFLSEDNGPASHNQFNQGFLLDLNHKKGSGITPKVLELALGRIVAHHPMLRSRFSYIQREDGTSDLYQKIVPINHGEDDQRIWSFRVHHHVASDDEVWSIVSTSQSSLDIRDGPVFSTDVIINPEGHISILFVAHHLAIDLISWRILWEDLEAVLRDKTCSLPPSFPFPLYVQSQHDALKSTAEHRVVEWPKADCSFWGMEGVEAKVKDMLRVQHTLSTEQTALVMGESCNTPFSTTPVILLLAAVVLSFTRVFPDRPMPALYNESHGRDLDSADGLSSISRTIGWFTTLFPLTLKELKSGNSIKDVIMAIKDEYHHVSQTAIEQFALQVLSEQTPSSFRRNNVELAFNFAGRMQQVTRHDSLLRLRSGGPPVHLDNVTGECEAVGLLSIYVSIEQDDKLTFTLDYNRHIAHQGRINHWIKSEMGNCFTEMTTALSSTSFTLTHGDLPLLRISPGLASLRFLHSQLEDLEVAHDNVESIYPCTATQDGILFAQFNGHDYHNRFIGRLTSRDGDVDIDRVKEAWKAACHAHPILRTVFTTGLSDQSAFQQIVLKANEPSISMKEIKAGGSISEATEDQEKMGLDHKKPRHHLTLYRESASVVHMVVDISHTLADAKTFQALFNTIGSTYSNALRGKPAIVAPGRPFSDYVVWLQDQQQEARKYWKNYLKDVQPCIFPRDPIARDDYRAAGPMVPFHGAQKLSHFCQEQGVTHAMFMQAAWALVLRKYTGNSTVCFGSVRSDQEVLPSTSGSADILGPLISMLPCKFDIGQPDSMTVMDVLDTARNDVSKSMSYSGCYLAELHDELGLGESSLFDTIMTIQRAWSTDLSDGSGHLSIEITEADDPTEYSVVVGVQYSETGVRIRLSHQRAHVSDALVRDMAETLAEVMNYMLDSAERPLKDLFHDPSQTVDLDLLKKWNAKPPIAAAADENIPSFFRTMAQSQGSAPAVCSWERDLSYRELDVLSDRLAYRLRAIQGVKADDIVPFCCIKAASAIVVMLAIWKAGAALLPLDFSHPEERISAILQETEAKLVLVNDADRVGKMQGCFPSGTVDFVDVRALETFDQPDDAVQRELSSFTIEPQHAGYVVYTSGSTGQPKGLILHSGSIATSTMYHAPRLGLTSKSRVLQLTNFVFDFGLLDVMFSLYAGACICMPSEQEATNDVSGAIRRTDANYVECTPTYASLFNPENAPSLRTVVLAGEAMKQENIDTWVSHARIMNGYGPGETGMSSCGDVPIGEDNSFSQDIGAPFGCRYWVVDPTNHHELVPIGTSGELVIEGPIVGRGYVNKPEATAAAFIEPPAWTKLPQLASIGLDHSRFYKSGDLVTQRSAESFIFDGRKDYQVKIRGQRIEMGEIEHHLNEQPLGVSKWAVEVIKAGTSQEITLAAFCEVLKDDALLPSGFNILPPRPLLACKAKEVLRKSVPSYMVPEFFVPLETIPTTGSMKTDRKALRTIAGTLTRAEMLTYRAARQDKMNGEGKKESLSELTDLELLLRNTWAGILDMTAQSIHHSDDFFALGGNSIRAMRLVAALRSSGYLLSVSDIFKSPICAEMALKISPLSGHINLSMPSSVPMKTQDISQLKVLAQTRSYLNESNIEAIAPATDLQATMLSEAYRPGGGSMIATITLEPLSGGGQKALDWLKLQEACEKVISRHAILRTIFIQNDRSMLQLALYDTKVEQVGVYLSGEKTTRNVSASSDLLDVLPHFKLISGQDGTECLGLQITIHHAHYDAISMGHILEDLRSAYVGADIVKRHPSFHEWATEVPSATKTTETCTFWQSLLEGSNSQPLSPVSTRQQSNENPGSYQYDRSIDIPAVNIQSPHGTPATVLKAAWSCILAEVVGQKDPVFGFLSANRFLGGFSEVPGPCINLIPVRAPTTDTNKTMSCLIKELQQQYSDSLAHQHLGFRSMIKDCTQWSTTRFNSAILFQNHESFGQTLLFGESECTVTGVGQGTNSADVWVTATPQPDTTIHIELNFSRDHVPLELSQWIANCLEELLARLPLWLETRLGDIRGELIERVGPIPVPIERKGVSALVSGRHGVEDVVDRILEAGHFRYV</sequence>
<evidence type="ECO:0000256" key="2">
    <source>
        <dbReference type="ARBA" id="ARBA00022553"/>
    </source>
</evidence>
<feature type="compositionally biased region" description="Polar residues" evidence="5">
    <location>
        <begin position="2887"/>
        <end position="2907"/>
    </location>
</feature>
<dbReference type="EMBL" id="PXOG01000219">
    <property type="protein sequence ID" value="RGP66593.1"/>
    <property type="molecule type" value="Genomic_DNA"/>
</dbReference>
<dbReference type="Pfam" id="PF00501">
    <property type="entry name" value="AMP-binding"/>
    <property type="match status" value="2"/>
</dbReference>
<name>A0A395S2F4_9HYPO</name>
<dbReference type="GO" id="GO:0005737">
    <property type="term" value="C:cytoplasm"/>
    <property type="evidence" value="ECO:0007669"/>
    <property type="project" value="TreeGrafter"/>
</dbReference>
<proteinExistence type="predicted"/>
<dbReference type="Gene3D" id="3.40.50.12780">
    <property type="entry name" value="N-terminal domain of ligase-like"/>
    <property type="match status" value="2"/>
</dbReference>
<keyword evidence="1" id="KW-0596">Phosphopantetheine</keyword>
<protein>
    <submittedName>
        <fullName evidence="7">Nonribosomal peptide synthase</fullName>
    </submittedName>
</protein>
<feature type="region of interest" description="Disordered" evidence="5">
    <location>
        <begin position="2887"/>
        <end position="2908"/>
    </location>
</feature>
<dbReference type="CDD" id="cd05918">
    <property type="entry name" value="A_NRPS_SidN3_like"/>
    <property type="match status" value="2"/>
</dbReference>
<evidence type="ECO:0000256" key="3">
    <source>
        <dbReference type="ARBA" id="ARBA00022598"/>
    </source>
</evidence>
<dbReference type="InterPro" id="IPR001242">
    <property type="entry name" value="Condensation_dom"/>
</dbReference>
<organism evidence="7 8">
    <name type="scientific">Fusarium longipes</name>
    <dbReference type="NCBI Taxonomy" id="694270"/>
    <lineage>
        <taxon>Eukaryota</taxon>
        <taxon>Fungi</taxon>
        <taxon>Dikarya</taxon>
        <taxon>Ascomycota</taxon>
        <taxon>Pezizomycotina</taxon>
        <taxon>Sordariomycetes</taxon>
        <taxon>Hypocreomycetidae</taxon>
        <taxon>Hypocreales</taxon>
        <taxon>Nectriaceae</taxon>
        <taxon>Fusarium</taxon>
    </lineage>
</organism>
<dbReference type="SUPFAM" id="SSF56801">
    <property type="entry name" value="Acetyl-CoA synthetase-like"/>
    <property type="match status" value="2"/>
</dbReference>
<dbReference type="Pfam" id="PF00668">
    <property type="entry name" value="Condensation"/>
    <property type="match status" value="4"/>
</dbReference>
<dbReference type="OrthoDB" id="416786at2759"/>
<dbReference type="InterPro" id="IPR045851">
    <property type="entry name" value="AMP-bd_C_sf"/>
</dbReference>
<keyword evidence="2" id="KW-0597">Phosphoprotein</keyword>
<dbReference type="Gene3D" id="3.30.559.30">
    <property type="entry name" value="Nonribosomal peptide synthetase, condensation domain"/>
    <property type="match status" value="4"/>
</dbReference>
<dbReference type="CDD" id="cd19542">
    <property type="entry name" value="CT_NRPS-like"/>
    <property type="match status" value="1"/>
</dbReference>
<reference evidence="7 8" key="1">
    <citation type="journal article" date="2018" name="PLoS Pathog.">
        <title>Evolution of structural diversity of trichothecenes, a family of toxins produced by plant pathogenic and entomopathogenic fungi.</title>
        <authorList>
            <person name="Proctor R.H."/>
            <person name="McCormick S.P."/>
            <person name="Kim H.S."/>
            <person name="Cardoza R.E."/>
            <person name="Stanley A.M."/>
            <person name="Lindo L."/>
            <person name="Kelly A."/>
            <person name="Brown D.W."/>
            <person name="Lee T."/>
            <person name="Vaughan M.M."/>
            <person name="Alexander N.J."/>
            <person name="Busman M."/>
            <person name="Gutierrez S."/>
        </authorList>
    </citation>
    <scope>NUCLEOTIDE SEQUENCE [LARGE SCALE GENOMIC DNA]</scope>
    <source>
        <strain evidence="7 8">NRRL 20695</strain>
    </source>
</reference>
<dbReference type="SUPFAM" id="SSF52777">
    <property type="entry name" value="CoA-dependent acyltransferases"/>
    <property type="match status" value="8"/>
</dbReference>
<dbReference type="PANTHER" id="PTHR45527">
    <property type="entry name" value="NONRIBOSOMAL PEPTIDE SYNTHETASE"/>
    <property type="match status" value="1"/>
</dbReference>
<dbReference type="GO" id="GO:0016874">
    <property type="term" value="F:ligase activity"/>
    <property type="evidence" value="ECO:0007669"/>
    <property type="project" value="UniProtKB-KW"/>
</dbReference>
<dbReference type="InterPro" id="IPR009081">
    <property type="entry name" value="PP-bd_ACP"/>
</dbReference>
<dbReference type="PANTHER" id="PTHR45527:SF16">
    <property type="entry name" value="NONRIBOSOMAL PEPTIDE SYNTHASE ATNA-RELATED"/>
    <property type="match status" value="1"/>
</dbReference>
<dbReference type="FunFam" id="1.10.1200.10:FF:000005">
    <property type="entry name" value="Nonribosomal peptide synthetase 1"/>
    <property type="match status" value="1"/>
</dbReference>
<dbReference type="InterPro" id="IPR000873">
    <property type="entry name" value="AMP-dep_synth/lig_dom"/>
</dbReference>
<dbReference type="PROSITE" id="PS50075">
    <property type="entry name" value="CARRIER"/>
    <property type="match status" value="2"/>
</dbReference>
<dbReference type="Gene3D" id="1.10.1200.10">
    <property type="entry name" value="ACP-like"/>
    <property type="match status" value="2"/>
</dbReference>
<dbReference type="FunFam" id="3.30.300.30:FF:000015">
    <property type="entry name" value="Nonribosomal peptide synthase SidD"/>
    <property type="match status" value="2"/>
</dbReference>